<dbReference type="WBParaSite" id="nRc.2.0.1.t42077-RA">
    <property type="protein sequence ID" value="nRc.2.0.1.t42077-RA"/>
    <property type="gene ID" value="nRc.2.0.1.g42077"/>
</dbReference>
<organism evidence="1 2">
    <name type="scientific">Romanomermis culicivorax</name>
    <name type="common">Nematode worm</name>
    <dbReference type="NCBI Taxonomy" id="13658"/>
    <lineage>
        <taxon>Eukaryota</taxon>
        <taxon>Metazoa</taxon>
        <taxon>Ecdysozoa</taxon>
        <taxon>Nematoda</taxon>
        <taxon>Enoplea</taxon>
        <taxon>Dorylaimia</taxon>
        <taxon>Mermithida</taxon>
        <taxon>Mermithoidea</taxon>
        <taxon>Mermithidae</taxon>
        <taxon>Romanomermis</taxon>
    </lineage>
</organism>
<reference evidence="2" key="1">
    <citation type="submission" date="2022-11" db="UniProtKB">
        <authorList>
            <consortium name="WormBaseParasite"/>
        </authorList>
    </citation>
    <scope>IDENTIFICATION</scope>
</reference>
<protein>
    <submittedName>
        <fullName evidence="2">Uncharacterized protein</fullName>
    </submittedName>
</protein>
<dbReference type="Proteomes" id="UP000887565">
    <property type="component" value="Unplaced"/>
</dbReference>
<keyword evidence="1" id="KW-1185">Reference proteome</keyword>
<accession>A0A915KVA7</accession>
<evidence type="ECO:0000313" key="2">
    <source>
        <dbReference type="WBParaSite" id="nRc.2.0.1.t42077-RA"/>
    </source>
</evidence>
<sequence length="195" mass="21455">MKLSLFIDGKRDASKMPKIAAPSKKLSTKTFNDPSATAYSPLRSTQLLTKNAAVRRQPENRNDEVEDMEVDRDLITKALFNTNNKDDVSTGKNGKNEQSVQFTATVIISDDRPDTVTNCDRKLPILIQRFVWSPKRLGSMTTICDLSSKAMSNCSKLYSCIPTSSSLKISCTTRMRRGGDDAADDKSGVAGLPID</sequence>
<name>A0A915KVA7_ROMCU</name>
<proteinExistence type="predicted"/>
<evidence type="ECO:0000313" key="1">
    <source>
        <dbReference type="Proteomes" id="UP000887565"/>
    </source>
</evidence>
<dbReference type="AlphaFoldDB" id="A0A915KVA7"/>